<organism evidence="1 2">
    <name type="scientific">Gluconacetobacter diazotrophicus</name>
    <name type="common">Acetobacter diazotrophicus</name>
    <dbReference type="NCBI Taxonomy" id="33996"/>
    <lineage>
        <taxon>Bacteria</taxon>
        <taxon>Pseudomonadati</taxon>
        <taxon>Pseudomonadota</taxon>
        <taxon>Alphaproteobacteria</taxon>
        <taxon>Acetobacterales</taxon>
        <taxon>Acetobacteraceae</taxon>
        <taxon>Gluconacetobacter</taxon>
    </lineage>
</organism>
<dbReference type="AlphaFoldDB" id="A0A7W4NHU2"/>
<accession>A0A7W4NHU2</accession>
<comment type="caution">
    <text evidence="1">The sequence shown here is derived from an EMBL/GenBank/DDBJ whole genome shotgun (WGS) entry which is preliminary data.</text>
</comment>
<proteinExistence type="predicted"/>
<sequence>MPKANTPSRAELASLATKLKDAPTVYNAAQAAMWQEIGAADGWAATGEADKSAFRARFDAAR</sequence>
<evidence type="ECO:0000313" key="2">
    <source>
        <dbReference type="Proteomes" id="UP000550787"/>
    </source>
</evidence>
<gene>
    <name evidence="1" type="ORF">HLH33_17275</name>
</gene>
<dbReference type="Proteomes" id="UP000550787">
    <property type="component" value="Unassembled WGS sequence"/>
</dbReference>
<name>A0A7W4NHU2_GLUDI</name>
<evidence type="ECO:0000313" key="1">
    <source>
        <dbReference type="EMBL" id="MBB2158024.1"/>
    </source>
</evidence>
<dbReference type="EMBL" id="JABEQG010000053">
    <property type="protein sequence ID" value="MBB2158024.1"/>
    <property type="molecule type" value="Genomic_DNA"/>
</dbReference>
<reference evidence="1 2" key="1">
    <citation type="submission" date="2020-04" db="EMBL/GenBank/DDBJ databases">
        <title>Description of novel Gluconacetobacter.</title>
        <authorList>
            <person name="Sombolestani A."/>
        </authorList>
    </citation>
    <scope>NUCLEOTIDE SEQUENCE [LARGE SCALE GENOMIC DNA]</scope>
    <source>
        <strain evidence="1 2">LMG 7603</strain>
    </source>
</reference>
<dbReference type="RefSeq" id="WP_183116495.1">
    <property type="nucleotide sequence ID" value="NZ_JABEQG010000053.1"/>
</dbReference>
<protein>
    <submittedName>
        <fullName evidence="1">Uncharacterized protein</fullName>
    </submittedName>
</protein>